<keyword evidence="1" id="KW-1133">Transmembrane helix</keyword>
<feature type="transmembrane region" description="Helical" evidence="1">
    <location>
        <begin position="82"/>
        <end position="98"/>
    </location>
</feature>
<name>A0A8J8NL32_HALGN</name>
<protein>
    <submittedName>
        <fullName evidence="2">Uncharacterized protein</fullName>
    </submittedName>
</protein>
<accession>A0A8J8NL32</accession>
<sequence length="237" mass="28481">MYTDLKTPFLPINYTEDEEDQQDRQHHQRRNQNFTVDKEGFRTPRWLGYFYQLGYIFQICLQEMFAKVLFQRHTSMNPMQLLFLRMILSSFIYLGLMGRDAKYYLKTSLTRETMVSSQCGWYQVYSSLSACTPLYNISHWFTSHFLRTLHPFLPRCFPTYIFKKVFRRLTHQFYCYPSVGSQNINNRCKTEQQYLRGSNHGTQFTTAWTNTTYNHHDNATIYQYLHSAHTPTDKKPK</sequence>
<keyword evidence="1" id="KW-0812">Transmembrane</keyword>
<feature type="transmembrane region" description="Helical" evidence="1">
    <location>
        <begin position="49"/>
        <end position="70"/>
    </location>
</feature>
<reference evidence="2" key="1">
    <citation type="submission" date="2019-06" db="EMBL/GenBank/DDBJ databases">
        <authorList>
            <person name="Zheng W."/>
        </authorList>
    </citation>
    <scope>NUCLEOTIDE SEQUENCE</scope>
    <source>
        <strain evidence="2">QDHG01</strain>
    </source>
</reference>
<comment type="caution">
    <text evidence="2">The sequence shown here is derived from an EMBL/GenBank/DDBJ whole genome shotgun (WGS) entry which is preliminary data.</text>
</comment>
<evidence type="ECO:0000313" key="3">
    <source>
        <dbReference type="Proteomes" id="UP000785679"/>
    </source>
</evidence>
<evidence type="ECO:0000256" key="1">
    <source>
        <dbReference type="SAM" id="Phobius"/>
    </source>
</evidence>
<keyword evidence="3" id="KW-1185">Reference proteome</keyword>
<evidence type="ECO:0000313" key="2">
    <source>
        <dbReference type="EMBL" id="TNV77452.1"/>
    </source>
</evidence>
<gene>
    <name evidence="2" type="ORF">FGO68_gene15449</name>
</gene>
<dbReference type="EMBL" id="RRYP01011883">
    <property type="protein sequence ID" value="TNV77452.1"/>
    <property type="molecule type" value="Genomic_DNA"/>
</dbReference>
<proteinExistence type="predicted"/>
<organism evidence="2 3">
    <name type="scientific">Halteria grandinella</name>
    <dbReference type="NCBI Taxonomy" id="5974"/>
    <lineage>
        <taxon>Eukaryota</taxon>
        <taxon>Sar</taxon>
        <taxon>Alveolata</taxon>
        <taxon>Ciliophora</taxon>
        <taxon>Intramacronucleata</taxon>
        <taxon>Spirotrichea</taxon>
        <taxon>Stichotrichia</taxon>
        <taxon>Sporadotrichida</taxon>
        <taxon>Halteriidae</taxon>
        <taxon>Halteria</taxon>
    </lineage>
</organism>
<dbReference type="AlphaFoldDB" id="A0A8J8NL32"/>
<dbReference type="Proteomes" id="UP000785679">
    <property type="component" value="Unassembled WGS sequence"/>
</dbReference>
<keyword evidence="1" id="KW-0472">Membrane</keyword>